<keyword evidence="11 12" id="KW-0804">Transcription</keyword>
<evidence type="ECO:0000259" key="15">
    <source>
        <dbReference type="PROSITE" id="PS50880"/>
    </source>
</evidence>
<dbReference type="FunFam" id="3.40.1360.10:FF:000002">
    <property type="entry name" value="DNA primase"/>
    <property type="match status" value="1"/>
</dbReference>
<dbReference type="CDD" id="cd03364">
    <property type="entry name" value="TOPRIM_DnaG_primases"/>
    <property type="match status" value="1"/>
</dbReference>
<accession>A0A2N3I9N1</accession>
<dbReference type="PANTHER" id="PTHR30313">
    <property type="entry name" value="DNA PRIMASE"/>
    <property type="match status" value="1"/>
</dbReference>
<name>A0A2N3I9N1_9BACT</name>
<dbReference type="OrthoDB" id="9803773at2"/>
<dbReference type="GO" id="GO:1990077">
    <property type="term" value="C:primosome complex"/>
    <property type="evidence" value="ECO:0007669"/>
    <property type="project" value="UniProtKB-KW"/>
</dbReference>
<evidence type="ECO:0000256" key="4">
    <source>
        <dbReference type="ARBA" id="ARBA00022695"/>
    </source>
</evidence>
<dbReference type="SUPFAM" id="SSF57783">
    <property type="entry name" value="Zinc beta-ribbon"/>
    <property type="match status" value="1"/>
</dbReference>
<dbReference type="EMBL" id="NKXO01000038">
    <property type="protein sequence ID" value="PKQ67074.1"/>
    <property type="molecule type" value="Genomic_DNA"/>
</dbReference>
<keyword evidence="5 12" id="KW-0235">DNA replication</keyword>
<keyword evidence="2 12" id="KW-0639">Primosome</keyword>
<comment type="domain">
    <text evidence="12">Contains an N-terminal zinc-binding domain, a central core domain that contains the primase activity, and a C-terminal DnaB-binding domain.</text>
</comment>
<dbReference type="InterPro" id="IPR002694">
    <property type="entry name" value="Znf_CHC2"/>
</dbReference>
<gene>
    <name evidence="12" type="primary">dnaG</name>
    <name evidence="16" type="ORF">Rain11_2179</name>
</gene>
<keyword evidence="10 12" id="KW-0238">DNA-binding</keyword>
<dbReference type="NCBIfam" id="TIGR01391">
    <property type="entry name" value="dnaG"/>
    <property type="match status" value="1"/>
</dbReference>
<dbReference type="Gene3D" id="3.90.980.10">
    <property type="entry name" value="DNA primase, catalytic core, N-terminal domain"/>
    <property type="match status" value="1"/>
</dbReference>
<dbReference type="RefSeq" id="WP_101359443.1">
    <property type="nucleotide sequence ID" value="NZ_NKXO01000038.1"/>
</dbReference>
<sequence length="640" mass="73705">MHIPREVVDKIYQNIDILEVVSDYVSLQKSGKDYKACCPFHNERTPSFFVTPAKGIFKCFGCGKGGDAVTFVMEIEGISYGEALRQLAQKYKIEIPENASQKPSDDELQKQNEVDALYIAMQFAKNFYQEQLLYTEEGKTIGLSYLKERGFNELTIKTFELGYATSDWDTFYRTAIKKGYNPTILEKAGLIQKKEGKNEYYDRFRERVMFPIHNVSGKVIAFGARTLKKDKDTPKYLNSPETPLYHKSKVLYGLFQAKKSILQKDECLLVEGYADVVALHQAGITNVVASSGTSLTQEQTRLIRRFTTNVIVLYDGDEAGLNAAMRGVDIILEEGLSLKVVWLPQNEDPDSFVQKHGTNAMLAYIQENAQDFIKFKTKYLLKNAENDPFRRGEAIREVVSSIIKIPDVIQRNVFFKECSQLFGIEEEILIREGNKILGKELKQKTNNEALSDLLQNDTDAFLEQKATEFSSVYHQEHETMRLLLCYADYPISQDVVFGQYLLKELQGLQFETPVFQEIFEIFARNLHEGRLLSHHDFMKMESREIRQAVINLISEKYELSPNWEAKAGIIVEKKDEKLNQVAYEAIMRMKWKAVQRMMKENQKNLQQASTEEEQDRFLQIHIQLKSIEQEIAKTLGNVVR</sequence>
<keyword evidence="8 12" id="KW-0862">Zinc</keyword>
<comment type="subunit">
    <text evidence="12">Monomer. Interacts with DnaB.</text>
</comment>
<dbReference type="GO" id="GO:0003677">
    <property type="term" value="F:DNA binding"/>
    <property type="evidence" value="ECO:0007669"/>
    <property type="project" value="UniProtKB-KW"/>
</dbReference>
<evidence type="ECO:0000256" key="5">
    <source>
        <dbReference type="ARBA" id="ARBA00022705"/>
    </source>
</evidence>
<dbReference type="GO" id="GO:0005737">
    <property type="term" value="C:cytoplasm"/>
    <property type="evidence" value="ECO:0007669"/>
    <property type="project" value="TreeGrafter"/>
</dbReference>
<dbReference type="Pfam" id="PF08275">
    <property type="entry name" value="DNAG_N"/>
    <property type="match status" value="1"/>
</dbReference>
<keyword evidence="1 12" id="KW-0240">DNA-directed RNA polymerase</keyword>
<evidence type="ECO:0000313" key="16">
    <source>
        <dbReference type="EMBL" id="PKQ67074.1"/>
    </source>
</evidence>
<dbReference type="Pfam" id="PF01807">
    <property type="entry name" value="Zn_ribbon_DnaG"/>
    <property type="match status" value="1"/>
</dbReference>
<evidence type="ECO:0000313" key="17">
    <source>
        <dbReference type="Proteomes" id="UP000233387"/>
    </source>
</evidence>
<dbReference type="PIRSF" id="PIRSF002811">
    <property type="entry name" value="DnaG"/>
    <property type="match status" value="1"/>
</dbReference>
<evidence type="ECO:0000256" key="14">
    <source>
        <dbReference type="PIRSR" id="PIRSR002811-1"/>
    </source>
</evidence>
<dbReference type="InterPro" id="IPR006171">
    <property type="entry name" value="TOPRIM_dom"/>
</dbReference>
<keyword evidence="17" id="KW-1185">Reference proteome</keyword>
<evidence type="ECO:0000256" key="3">
    <source>
        <dbReference type="ARBA" id="ARBA00022679"/>
    </source>
</evidence>
<keyword evidence="3 12" id="KW-0808">Transferase</keyword>
<dbReference type="GO" id="GO:0006269">
    <property type="term" value="P:DNA replication, synthesis of primer"/>
    <property type="evidence" value="ECO:0007669"/>
    <property type="project" value="UniProtKB-UniRule"/>
</dbReference>
<evidence type="ECO:0000256" key="9">
    <source>
        <dbReference type="ARBA" id="ARBA00022842"/>
    </source>
</evidence>
<dbReference type="SMART" id="SM00493">
    <property type="entry name" value="TOPRIM"/>
    <property type="match status" value="1"/>
</dbReference>
<dbReference type="InterPro" id="IPR013264">
    <property type="entry name" value="DNAG_N"/>
</dbReference>
<comment type="catalytic activity">
    <reaction evidence="12">
        <text>ssDNA + n NTP = ssDNA/pppN(pN)n-1 hybrid + (n-1) diphosphate.</text>
        <dbReference type="EC" id="2.7.7.101"/>
    </reaction>
</comment>
<proteinExistence type="inferred from homology"/>
<dbReference type="PROSITE" id="PS50880">
    <property type="entry name" value="TOPRIM"/>
    <property type="match status" value="1"/>
</dbReference>
<evidence type="ECO:0000256" key="8">
    <source>
        <dbReference type="ARBA" id="ARBA00022833"/>
    </source>
</evidence>
<evidence type="ECO:0000256" key="12">
    <source>
        <dbReference type="HAMAP-Rule" id="MF_00974"/>
    </source>
</evidence>
<evidence type="ECO:0000256" key="7">
    <source>
        <dbReference type="ARBA" id="ARBA00022771"/>
    </source>
</evidence>
<dbReference type="FunFam" id="3.90.580.10:FF:000001">
    <property type="entry name" value="DNA primase"/>
    <property type="match status" value="1"/>
</dbReference>
<dbReference type="Gene3D" id="3.40.1360.10">
    <property type="match status" value="1"/>
</dbReference>
<comment type="similarity">
    <text evidence="12 13">Belongs to the DnaG primase family.</text>
</comment>
<dbReference type="Proteomes" id="UP000233387">
    <property type="component" value="Unassembled WGS sequence"/>
</dbReference>
<evidence type="ECO:0000256" key="6">
    <source>
        <dbReference type="ARBA" id="ARBA00022723"/>
    </source>
</evidence>
<dbReference type="HAMAP" id="MF_00974">
    <property type="entry name" value="DNA_primase_DnaG"/>
    <property type="match status" value="1"/>
</dbReference>
<dbReference type="InterPro" id="IPR037068">
    <property type="entry name" value="DNA_primase_core_N_sf"/>
</dbReference>
<evidence type="ECO:0000256" key="1">
    <source>
        <dbReference type="ARBA" id="ARBA00022478"/>
    </source>
</evidence>
<keyword evidence="9" id="KW-0460">Magnesium</keyword>
<evidence type="ECO:0000256" key="10">
    <source>
        <dbReference type="ARBA" id="ARBA00023125"/>
    </source>
</evidence>
<protein>
    <recommendedName>
        <fullName evidence="12 13">DNA primase</fullName>
        <ecNumber evidence="12">2.7.7.101</ecNumber>
    </recommendedName>
</protein>
<dbReference type="InterPro" id="IPR034151">
    <property type="entry name" value="TOPRIM_DnaG_bac"/>
</dbReference>
<evidence type="ECO:0000256" key="13">
    <source>
        <dbReference type="PIRNR" id="PIRNR002811"/>
    </source>
</evidence>
<feature type="zinc finger region" description="CHC2-type" evidence="12 14">
    <location>
        <begin position="38"/>
        <end position="62"/>
    </location>
</feature>
<dbReference type="EC" id="2.7.7.101" evidence="12"/>
<comment type="function">
    <text evidence="12 13">RNA polymerase that catalyzes the synthesis of short RNA molecules used as primers for DNA polymerase during DNA replication.</text>
</comment>
<dbReference type="Pfam" id="PF10410">
    <property type="entry name" value="DnaB_bind"/>
    <property type="match status" value="1"/>
</dbReference>
<keyword evidence="4 12" id="KW-0548">Nucleotidyltransferase</keyword>
<dbReference type="Gene3D" id="3.90.580.10">
    <property type="entry name" value="Zinc finger, CHC2-type domain"/>
    <property type="match status" value="1"/>
</dbReference>
<keyword evidence="6 12" id="KW-0479">Metal-binding</keyword>
<evidence type="ECO:0000256" key="2">
    <source>
        <dbReference type="ARBA" id="ARBA00022515"/>
    </source>
</evidence>
<keyword evidence="7 12" id="KW-0863">Zinc-finger</keyword>
<evidence type="ECO:0000256" key="11">
    <source>
        <dbReference type="ARBA" id="ARBA00023163"/>
    </source>
</evidence>
<dbReference type="InterPro" id="IPR006295">
    <property type="entry name" value="DNA_primase_DnaG"/>
</dbReference>
<dbReference type="SUPFAM" id="SSF56731">
    <property type="entry name" value="DNA primase core"/>
    <property type="match status" value="1"/>
</dbReference>
<dbReference type="InterPro" id="IPR019475">
    <property type="entry name" value="DNA_primase_DnaB-bd"/>
</dbReference>
<reference evidence="16 17" key="1">
    <citation type="submission" date="2017-06" db="EMBL/GenBank/DDBJ databases">
        <title>Raineya orbicola gen. nov., sp. nov. a slightly thermophilic bacterium of the phylum Bacteroidetes and the description of Raineyaceae fam. nov.</title>
        <authorList>
            <person name="Albuquerque L."/>
            <person name="Polonia A.R.M."/>
            <person name="Barroso C."/>
            <person name="Froufe H.J.C."/>
            <person name="Lage O."/>
            <person name="Lobo-Da-Cunha A."/>
            <person name="Egas C."/>
            <person name="Da Costa M.S."/>
        </authorList>
    </citation>
    <scope>NUCLEOTIDE SEQUENCE [LARGE SCALE GENOMIC DNA]</scope>
    <source>
        <strain evidence="16 17">SPSPC-11</strain>
    </source>
</reference>
<dbReference type="GO" id="GO:0000428">
    <property type="term" value="C:DNA-directed RNA polymerase complex"/>
    <property type="evidence" value="ECO:0007669"/>
    <property type="project" value="UniProtKB-KW"/>
</dbReference>
<dbReference type="Pfam" id="PF13155">
    <property type="entry name" value="Toprim_2"/>
    <property type="match status" value="1"/>
</dbReference>
<comment type="cofactor">
    <cofactor evidence="12 13 14">
        <name>Zn(2+)</name>
        <dbReference type="ChEBI" id="CHEBI:29105"/>
    </cofactor>
    <text evidence="12 13 14">Binds 1 zinc ion per monomer.</text>
</comment>
<dbReference type="InterPro" id="IPR050219">
    <property type="entry name" value="DnaG_primase"/>
</dbReference>
<dbReference type="InterPro" id="IPR030846">
    <property type="entry name" value="DnaG_bac"/>
</dbReference>
<organism evidence="16 17">
    <name type="scientific">Raineya orbicola</name>
    <dbReference type="NCBI Taxonomy" id="2016530"/>
    <lineage>
        <taxon>Bacteria</taxon>
        <taxon>Pseudomonadati</taxon>
        <taxon>Bacteroidota</taxon>
        <taxon>Cytophagia</taxon>
        <taxon>Cytophagales</taxon>
        <taxon>Raineyaceae</taxon>
        <taxon>Raineya</taxon>
    </lineage>
</organism>
<dbReference type="InterPro" id="IPR036977">
    <property type="entry name" value="DNA_primase_Znf_CHC2"/>
</dbReference>
<dbReference type="GO" id="GO:0008270">
    <property type="term" value="F:zinc ion binding"/>
    <property type="evidence" value="ECO:0007669"/>
    <property type="project" value="UniProtKB-UniRule"/>
</dbReference>
<feature type="domain" description="Toprim" evidence="15">
    <location>
        <begin position="265"/>
        <end position="346"/>
    </location>
</feature>
<dbReference type="FunFam" id="3.90.980.10:FF:000001">
    <property type="entry name" value="DNA primase"/>
    <property type="match status" value="1"/>
</dbReference>
<dbReference type="SMART" id="SM00400">
    <property type="entry name" value="ZnF_CHCC"/>
    <property type="match status" value="1"/>
</dbReference>
<dbReference type="AlphaFoldDB" id="A0A2N3I9N1"/>
<dbReference type="PANTHER" id="PTHR30313:SF2">
    <property type="entry name" value="DNA PRIMASE"/>
    <property type="match status" value="1"/>
</dbReference>
<comment type="caution">
    <text evidence="16">The sequence shown here is derived from an EMBL/GenBank/DDBJ whole genome shotgun (WGS) entry which is preliminary data.</text>
</comment>
<dbReference type="GO" id="GO:0003899">
    <property type="term" value="F:DNA-directed RNA polymerase activity"/>
    <property type="evidence" value="ECO:0007669"/>
    <property type="project" value="UniProtKB-UniRule"/>
</dbReference>